<comment type="similarity">
    <text evidence="1">Belongs to the histidine acid phosphatase family.</text>
</comment>
<dbReference type="Gene3D" id="3.40.50.1240">
    <property type="entry name" value="Phosphoglycerate mutase-like"/>
    <property type="match status" value="1"/>
</dbReference>
<comment type="caution">
    <text evidence="3">The sequence shown here is derived from an EMBL/GenBank/DDBJ whole genome shotgun (WGS) entry which is preliminary data.</text>
</comment>
<name>A0AA40F015_9PEZI</name>
<dbReference type="AlphaFoldDB" id="A0AA40F015"/>
<organism evidence="3 4">
    <name type="scientific">Apiosordaria backusii</name>
    <dbReference type="NCBI Taxonomy" id="314023"/>
    <lineage>
        <taxon>Eukaryota</taxon>
        <taxon>Fungi</taxon>
        <taxon>Dikarya</taxon>
        <taxon>Ascomycota</taxon>
        <taxon>Pezizomycotina</taxon>
        <taxon>Sordariomycetes</taxon>
        <taxon>Sordariomycetidae</taxon>
        <taxon>Sordariales</taxon>
        <taxon>Lasiosphaeriaceae</taxon>
        <taxon>Apiosordaria</taxon>
    </lineage>
</organism>
<dbReference type="Proteomes" id="UP001172159">
    <property type="component" value="Unassembled WGS sequence"/>
</dbReference>
<dbReference type="InterPro" id="IPR050645">
    <property type="entry name" value="Histidine_acid_phosphatase"/>
</dbReference>
<sequence length="348" mass="38309">MAPLSTAVLTTLLVTTSLAQSTERVWSSVAWILYGDRTPLLSDNPTLTPLGAQQLLSQGTALRNRYLWKSTPVDSDSSGDNIDNNDLNDIAPIHAIERNAINNRQLKAMTTTDTYTLASAMAFFQGLYPPITQAISNATGGLQAATLANGTIINYPLDGYQYPHIQTVSRLFNPNSIYLDGSSHCPSFLQAMMNFSSESTPSSNLSSSSSFYASLYPRIFNSSSLPLNQLDFRQAYNIYDYASYQHTHNPALSDQFAEGELPRLRELASSEIRSRHGNLSLPIRSIAGRTLATQTRSLLLENIRSAGYTNKLNLMFTSFEPFMAFFALAKLDAGASRELFRELPYPGG</sequence>
<keyword evidence="4" id="KW-1185">Reference proteome</keyword>
<dbReference type="PANTHER" id="PTHR11567">
    <property type="entry name" value="ACID PHOSPHATASE-RELATED"/>
    <property type="match status" value="1"/>
</dbReference>
<keyword evidence="2" id="KW-0732">Signal</keyword>
<proteinExistence type="inferred from homology"/>
<dbReference type="SUPFAM" id="SSF53254">
    <property type="entry name" value="Phosphoglycerate mutase-like"/>
    <property type="match status" value="1"/>
</dbReference>
<protein>
    <submittedName>
        <fullName evidence="3">Histidine phosphatase superfamily</fullName>
    </submittedName>
</protein>
<evidence type="ECO:0000256" key="1">
    <source>
        <dbReference type="ARBA" id="ARBA00005375"/>
    </source>
</evidence>
<evidence type="ECO:0000313" key="3">
    <source>
        <dbReference type="EMBL" id="KAK0748494.1"/>
    </source>
</evidence>
<evidence type="ECO:0000313" key="4">
    <source>
        <dbReference type="Proteomes" id="UP001172159"/>
    </source>
</evidence>
<dbReference type="InterPro" id="IPR029033">
    <property type="entry name" value="His_PPase_superfam"/>
</dbReference>
<accession>A0AA40F015</accession>
<dbReference type="InterPro" id="IPR000560">
    <property type="entry name" value="His_Pase_clade-2"/>
</dbReference>
<feature type="chain" id="PRO_5041275114" evidence="2">
    <location>
        <begin position="20"/>
        <end position="348"/>
    </location>
</feature>
<feature type="signal peptide" evidence="2">
    <location>
        <begin position="1"/>
        <end position="19"/>
    </location>
</feature>
<dbReference type="GO" id="GO:0016791">
    <property type="term" value="F:phosphatase activity"/>
    <property type="evidence" value="ECO:0007669"/>
    <property type="project" value="TreeGrafter"/>
</dbReference>
<dbReference type="PANTHER" id="PTHR11567:SF127">
    <property type="entry name" value="HISTIDINE ACID PHOSPHATASE"/>
    <property type="match status" value="1"/>
</dbReference>
<evidence type="ECO:0000256" key="2">
    <source>
        <dbReference type="SAM" id="SignalP"/>
    </source>
</evidence>
<dbReference type="Pfam" id="PF00328">
    <property type="entry name" value="His_Phos_2"/>
    <property type="match status" value="1"/>
</dbReference>
<gene>
    <name evidence="3" type="ORF">B0T21DRAFT_420454</name>
</gene>
<dbReference type="EMBL" id="JAUKTV010000001">
    <property type="protein sequence ID" value="KAK0748494.1"/>
    <property type="molecule type" value="Genomic_DNA"/>
</dbReference>
<reference evidence="3" key="1">
    <citation type="submission" date="2023-06" db="EMBL/GenBank/DDBJ databases">
        <title>Genome-scale phylogeny and comparative genomics of the fungal order Sordariales.</title>
        <authorList>
            <consortium name="Lawrence Berkeley National Laboratory"/>
            <person name="Hensen N."/>
            <person name="Bonometti L."/>
            <person name="Westerberg I."/>
            <person name="Brannstrom I.O."/>
            <person name="Guillou S."/>
            <person name="Cros-Aarteil S."/>
            <person name="Calhoun S."/>
            <person name="Haridas S."/>
            <person name="Kuo A."/>
            <person name="Mondo S."/>
            <person name="Pangilinan J."/>
            <person name="Riley R."/>
            <person name="Labutti K."/>
            <person name="Andreopoulos B."/>
            <person name="Lipzen A."/>
            <person name="Chen C."/>
            <person name="Yanf M."/>
            <person name="Daum C."/>
            <person name="Ng V."/>
            <person name="Clum A."/>
            <person name="Steindorff A."/>
            <person name="Ohm R."/>
            <person name="Martin F."/>
            <person name="Silar P."/>
            <person name="Natvig D."/>
            <person name="Lalanne C."/>
            <person name="Gautier V."/>
            <person name="Ament-Velasquez S.L."/>
            <person name="Kruys A."/>
            <person name="Hutchinson M.I."/>
            <person name="Powell A.J."/>
            <person name="Barry K."/>
            <person name="Miller A.N."/>
            <person name="Grigoriev I.V."/>
            <person name="Debuchy R."/>
            <person name="Gladieux P."/>
            <person name="Thoren M.H."/>
            <person name="Johannesson H."/>
        </authorList>
    </citation>
    <scope>NUCLEOTIDE SEQUENCE</scope>
    <source>
        <strain evidence="3">CBS 540.89</strain>
    </source>
</reference>